<protein>
    <submittedName>
        <fullName evidence="1">Uncharacterized protein</fullName>
    </submittedName>
</protein>
<evidence type="ECO:0000313" key="2">
    <source>
        <dbReference type="Proteomes" id="UP000805193"/>
    </source>
</evidence>
<name>A0AC60Q306_IXOPE</name>
<dbReference type="EMBL" id="JABSTQ010009632">
    <property type="protein sequence ID" value="KAG0427388.1"/>
    <property type="molecule type" value="Genomic_DNA"/>
</dbReference>
<dbReference type="Proteomes" id="UP000805193">
    <property type="component" value="Unassembled WGS sequence"/>
</dbReference>
<proteinExistence type="predicted"/>
<organism evidence="1 2">
    <name type="scientific">Ixodes persulcatus</name>
    <name type="common">Taiga tick</name>
    <dbReference type="NCBI Taxonomy" id="34615"/>
    <lineage>
        <taxon>Eukaryota</taxon>
        <taxon>Metazoa</taxon>
        <taxon>Ecdysozoa</taxon>
        <taxon>Arthropoda</taxon>
        <taxon>Chelicerata</taxon>
        <taxon>Arachnida</taxon>
        <taxon>Acari</taxon>
        <taxon>Parasitiformes</taxon>
        <taxon>Ixodida</taxon>
        <taxon>Ixodoidea</taxon>
        <taxon>Ixodidae</taxon>
        <taxon>Ixodinae</taxon>
        <taxon>Ixodes</taxon>
    </lineage>
</organism>
<sequence>MSVNGNSDSSTPCGERGKREEQRRGVRRAPEAPWDDHRFLVRDVEEWHTPPLPIFPLLPRSRVSRRARARGAGTATLAVSSSRLPTLHRCPLCHLHRTRGTSRLYLGSGYGCVSDFCSGLVVALLSCPPSLCSVFNCPKDALPEEDSFLAVGCG</sequence>
<reference evidence="1 2" key="1">
    <citation type="journal article" date="2020" name="Cell">
        <title>Large-Scale Comparative Analyses of Tick Genomes Elucidate Their Genetic Diversity and Vector Capacities.</title>
        <authorList>
            <consortium name="Tick Genome and Microbiome Consortium (TIGMIC)"/>
            <person name="Jia N."/>
            <person name="Wang J."/>
            <person name="Shi W."/>
            <person name="Du L."/>
            <person name="Sun Y."/>
            <person name="Zhan W."/>
            <person name="Jiang J.F."/>
            <person name="Wang Q."/>
            <person name="Zhang B."/>
            <person name="Ji P."/>
            <person name="Bell-Sakyi L."/>
            <person name="Cui X.M."/>
            <person name="Yuan T.T."/>
            <person name="Jiang B.G."/>
            <person name="Yang W.F."/>
            <person name="Lam T.T."/>
            <person name="Chang Q.C."/>
            <person name="Ding S.J."/>
            <person name="Wang X.J."/>
            <person name="Zhu J.G."/>
            <person name="Ruan X.D."/>
            <person name="Zhao L."/>
            <person name="Wei J.T."/>
            <person name="Ye R.Z."/>
            <person name="Que T.C."/>
            <person name="Du C.H."/>
            <person name="Zhou Y.H."/>
            <person name="Cheng J.X."/>
            <person name="Dai P.F."/>
            <person name="Guo W.B."/>
            <person name="Han X.H."/>
            <person name="Huang E.J."/>
            <person name="Li L.F."/>
            <person name="Wei W."/>
            <person name="Gao Y.C."/>
            <person name="Liu J.Z."/>
            <person name="Shao H.Z."/>
            <person name="Wang X."/>
            <person name="Wang C.C."/>
            <person name="Yang T.C."/>
            <person name="Huo Q.B."/>
            <person name="Li W."/>
            <person name="Chen H.Y."/>
            <person name="Chen S.E."/>
            <person name="Zhou L.G."/>
            <person name="Ni X.B."/>
            <person name="Tian J.H."/>
            <person name="Sheng Y."/>
            <person name="Liu T."/>
            <person name="Pan Y.S."/>
            <person name="Xia L.Y."/>
            <person name="Li J."/>
            <person name="Zhao F."/>
            <person name="Cao W.C."/>
        </authorList>
    </citation>
    <scope>NUCLEOTIDE SEQUENCE [LARGE SCALE GENOMIC DNA]</scope>
    <source>
        <strain evidence="1">Iper-2018</strain>
    </source>
</reference>
<comment type="caution">
    <text evidence="1">The sequence shown here is derived from an EMBL/GenBank/DDBJ whole genome shotgun (WGS) entry which is preliminary data.</text>
</comment>
<evidence type="ECO:0000313" key="1">
    <source>
        <dbReference type="EMBL" id="KAG0427388.1"/>
    </source>
</evidence>
<keyword evidence="2" id="KW-1185">Reference proteome</keyword>
<accession>A0AC60Q306</accession>
<gene>
    <name evidence="1" type="ORF">HPB47_025577</name>
</gene>